<dbReference type="GeneID" id="72464812"/>
<evidence type="ECO:0000313" key="7">
    <source>
        <dbReference type="Proteomes" id="UP000095765"/>
    </source>
</evidence>
<dbReference type="Proteomes" id="UP000260828">
    <property type="component" value="Unassembled WGS sequence"/>
</dbReference>
<sequence length="137" mass="14460">MWAVFAVGSAVFAALTSVLAKIGVEKIDSNLATAVRTFVVLIFSWGIVFATGAQRGLASISRRSLLFLILSGLATGASWLCYYRAIQLGDVAKVVPIDKFSLVITVALAFFLLHEAISPKAIAGALLVTAGTMLMIL</sequence>
<evidence type="ECO:0000313" key="6">
    <source>
        <dbReference type="EMBL" id="RGE67666.1"/>
    </source>
</evidence>
<dbReference type="EMBL" id="QVME01000004">
    <property type="protein sequence ID" value="RGE67666.1"/>
    <property type="molecule type" value="Genomic_DNA"/>
</dbReference>
<evidence type="ECO:0000313" key="9">
    <source>
        <dbReference type="Proteomes" id="UP000260828"/>
    </source>
</evidence>
<evidence type="ECO:0000256" key="1">
    <source>
        <dbReference type="ARBA" id="ARBA00007362"/>
    </source>
</evidence>
<name>A0A174LZB5_9FIRM</name>
<reference evidence="6 9" key="4">
    <citation type="submission" date="2018-08" db="EMBL/GenBank/DDBJ databases">
        <title>A genome reference for cultivated species of the human gut microbiota.</title>
        <authorList>
            <person name="Zou Y."/>
            <person name="Xue W."/>
            <person name="Luo G."/>
        </authorList>
    </citation>
    <scope>NUCLEOTIDE SEQUENCE [LARGE SCALE GENOMIC DNA]</scope>
    <source>
        <strain evidence="6 9">TF05-12AC</strain>
    </source>
</reference>
<protein>
    <submittedName>
        <fullName evidence="4">Aromatic amino acid exporter</fullName>
    </submittedName>
    <submittedName>
        <fullName evidence="6">EamA family transporter</fullName>
    </submittedName>
</protein>
<dbReference type="Proteomes" id="UP000196386">
    <property type="component" value="Unassembled WGS sequence"/>
</dbReference>
<dbReference type="EMBL" id="NFKP01000045">
    <property type="protein sequence ID" value="OUP65323.1"/>
    <property type="molecule type" value="Genomic_DNA"/>
</dbReference>
<keyword evidence="2" id="KW-0812">Transmembrane</keyword>
<dbReference type="SUPFAM" id="SSF103481">
    <property type="entry name" value="Multidrug resistance efflux transporter EmrE"/>
    <property type="match status" value="1"/>
</dbReference>
<dbReference type="Gene3D" id="1.10.3730.20">
    <property type="match status" value="1"/>
</dbReference>
<feature type="transmembrane region" description="Helical" evidence="2">
    <location>
        <begin position="30"/>
        <end position="53"/>
    </location>
</feature>
<dbReference type="AlphaFoldDB" id="A0A174LZB5"/>
<dbReference type="Pfam" id="PF00892">
    <property type="entry name" value="EamA"/>
    <property type="match status" value="1"/>
</dbReference>
<dbReference type="Proteomes" id="UP000095765">
    <property type="component" value="Unassembled WGS sequence"/>
</dbReference>
<dbReference type="InterPro" id="IPR000620">
    <property type="entry name" value="EamA_dom"/>
</dbReference>
<dbReference type="GO" id="GO:0016020">
    <property type="term" value="C:membrane"/>
    <property type="evidence" value="ECO:0007669"/>
    <property type="project" value="InterPro"/>
</dbReference>
<evidence type="ECO:0000313" key="5">
    <source>
        <dbReference type="EMBL" id="OUP65323.1"/>
    </source>
</evidence>
<dbReference type="InterPro" id="IPR037185">
    <property type="entry name" value="EmrE-like"/>
</dbReference>
<accession>A0A174LZB5</accession>
<evidence type="ECO:0000313" key="4">
    <source>
        <dbReference type="EMBL" id="CUP29554.1"/>
    </source>
</evidence>
<dbReference type="OrthoDB" id="9806718at2"/>
<evidence type="ECO:0000256" key="2">
    <source>
        <dbReference type="SAM" id="Phobius"/>
    </source>
</evidence>
<reference evidence="4 7" key="1">
    <citation type="submission" date="2015-09" db="EMBL/GenBank/DDBJ databases">
        <authorList>
            <consortium name="Pathogen Informatics"/>
        </authorList>
    </citation>
    <scope>NUCLEOTIDE SEQUENCE [LARGE SCALE GENOMIC DNA]</scope>
    <source>
        <strain evidence="4 7">2789STDY5834939</strain>
    </source>
</reference>
<evidence type="ECO:0000259" key="3">
    <source>
        <dbReference type="Pfam" id="PF00892"/>
    </source>
</evidence>
<keyword evidence="2" id="KW-0472">Membrane</keyword>
<dbReference type="EMBL" id="CZBE01000002">
    <property type="protein sequence ID" value="CUP29554.1"/>
    <property type="molecule type" value="Genomic_DNA"/>
</dbReference>
<reference evidence="5" key="3">
    <citation type="journal article" date="2018" name="BMC Genomics">
        <title>Whole genome sequencing and function prediction of 133 gut anaerobes isolated from chicken caecum in pure cultures.</title>
        <authorList>
            <person name="Medvecky M."/>
            <person name="Cejkova D."/>
            <person name="Polansky O."/>
            <person name="Karasova D."/>
            <person name="Kubasova T."/>
            <person name="Cizek A."/>
            <person name="Rychlik I."/>
        </authorList>
    </citation>
    <scope>NUCLEOTIDE SEQUENCE</scope>
    <source>
        <strain evidence="5">An175</strain>
    </source>
</reference>
<keyword evidence="2" id="KW-1133">Transmembrane helix</keyword>
<comment type="similarity">
    <text evidence="1">Belongs to the EamA transporter family.</text>
</comment>
<dbReference type="PANTHER" id="PTHR22911">
    <property type="entry name" value="ACYL-MALONYL CONDENSING ENZYME-RELATED"/>
    <property type="match status" value="1"/>
</dbReference>
<dbReference type="PANTHER" id="PTHR22911:SF137">
    <property type="entry name" value="SOLUTE CARRIER FAMILY 35 MEMBER G2-RELATED"/>
    <property type="match status" value="1"/>
</dbReference>
<dbReference type="RefSeq" id="WP_024730020.1">
    <property type="nucleotide sequence ID" value="NZ_CABIWA010000001.1"/>
</dbReference>
<organism evidence="4 7">
    <name type="scientific">Anaerotruncus colihominis</name>
    <dbReference type="NCBI Taxonomy" id="169435"/>
    <lineage>
        <taxon>Bacteria</taxon>
        <taxon>Bacillati</taxon>
        <taxon>Bacillota</taxon>
        <taxon>Clostridia</taxon>
        <taxon>Eubacteriales</taxon>
        <taxon>Oscillospiraceae</taxon>
        <taxon>Anaerotruncus</taxon>
    </lineage>
</organism>
<feature type="transmembrane region" description="Helical" evidence="2">
    <location>
        <begin position="65"/>
        <end position="85"/>
    </location>
</feature>
<reference evidence="8" key="2">
    <citation type="submission" date="2017-04" db="EMBL/GenBank/DDBJ databases">
        <title>Function of individual gut microbiota members based on whole genome sequencing of pure cultures obtained from chicken caecum.</title>
        <authorList>
            <person name="Medvecky M."/>
            <person name="Cejkova D."/>
            <person name="Polansky O."/>
            <person name="Karasova D."/>
            <person name="Kubasova T."/>
            <person name="Cizek A."/>
            <person name="Rychlik I."/>
        </authorList>
    </citation>
    <scope>NUCLEOTIDE SEQUENCE [LARGE SCALE GENOMIC DNA]</scope>
    <source>
        <strain evidence="8">An175</strain>
    </source>
</reference>
<feature type="domain" description="EamA" evidence="3">
    <location>
        <begin position="2"/>
        <end position="136"/>
    </location>
</feature>
<proteinExistence type="inferred from homology"/>
<gene>
    <name evidence="5" type="ORF">B5F11_19860</name>
    <name evidence="6" type="ORF">DXC40_09220</name>
    <name evidence="4" type="ORF">ERS852551_00342</name>
</gene>
<evidence type="ECO:0000313" key="8">
    <source>
        <dbReference type="Proteomes" id="UP000196386"/>
    </source>
</evidence>